<organism evidence="3 4">
    <name type="scientific">Candidatus Dojkabacteria bacterium</name>
    <dbReference type="NCBI Taxonomy" id="2099670"/>
    <lineage>
        <taxon>Bacteria</taxon>
        <taxon>Candidatus Dojkabacteria</taxon>
    </lineage>
</organism>
<dbReference type="SMART" id="SM00257">
    <property type="entry name" value="LysM"/>
    <property type="match status" value="1"/>
</dbReference>
<dbReference type="EMBL" id="JAGQLK010000009">
    <property type="protein sequence ID" value="MCA9382868.1"/>
    <property type="molecule type" value="Genomic_DNA"/>
</dbReference>
<evidence type="ECO:0000256" key="1">
    <source>
        <dbReference type="SAM" id="MobiDB-lite"/>
    </source>
</evidence>
<dbReference type="AlphaFoldDB" id="A0A955L587"/>
<comment type="caution">
    <text evidence="3">The sequence shown here is derived from an EMBL/GenBank/DDBJ whole genome shotgun (WGS) entry which is preliminary data.</text>
</comment>
<dbReference type="InterPro" id="IPR036779">
    <property type="entry name" value="LysM_dom_sf"/>
</dbReference>
<dbReference type="CDD" id="cd00118">
    <property type="entry name" value="LysM"/>
    <property type="match status" value="1"/>
</dbReference>
<gene>
    <name evidence="3" type="ORF">KC909_00745</name>
</gene>
<evidence type="ECO:0000313" key="3">
    <source>
        <dbReference type="EMBL" id="MCA9382868.1"/>
    </source>
</evidence>
<feature type="region of interest" description="Disordered" evidence="1">
    <location>
        <begin position="473"/>
        <end position="516"/>
    </location>
</feature>
<reference evidence="3" key="2">
    <citation type="journal article" date="2021" name="Microbiome">
        <title>Successional dynamics and alternative stable states in a saline activated sludge microbial community over 9 years.</title>
        <authorList>
            <person name="Wang Y."/>
            <person name="Ye J."/>
            <person name="Ju F."/>
            <person name="Liu L."/>
            <person name="Boyd J.A."/>
            <person name="Deng Y."/>
            <person name="Parks D.H."/>
            <person name="Jiang X."/>
            <person name="Yin X."/>
            <person name="Woodcroft B.J."/>
            <person name="Tyson G.W."/>
            <person name="Hugenholtz P."/>
            <person name="Polz M.F."/>
            <person name="Zhang T."/>
        </authorList>
    </citation>
    <scope>NUCLEOTIDE SEQUENCE</scope>
    <source>
        <strain evidence="3">HKST-UBA14</strain>
    </source>
</reference>
<dbReference type="Pfam" id="PF01476">
    <property type="entry name" value="LysM"/>
    <property type="match status" value="1"/>
</dbReference>
<dbReference type="Gene3D" id="3.10.350.10">
    <property type="entry name" value="LysM domain"/>
    <property type="match status" value="1"/>
</dbReference>
<reference evidence="3" key="1">
    <citation type="submission" date="2020-04" db="EMBL/GenBank/DDBJ databases">
        <authorList>
            <person name="Zhang T."/>
        </authorList>
    </citation>
    <scope>NUCLEOTIDE SEQUENCE</scope>
    <source>
        <strain evidence="3">HKST-UBA14</strain>
    </source>
</reference>
<accession>A0A955L587</accession>
<sequence length="626" mass="68561">MLQLTGERQAYLPRVELNLGGAWQRLKDTMLNAADQILPGHQVLALQAKQAGEKVVDGVAHQIDIRRQVYPVLAKKSWEAVTLQGWNFTSEETQLMIMMARMAPMYAVLAGEAIHMAANGAEHLIDGVVNHVHHWQALHPHGAGGHDLHFSPAYQDNSCPAGTYDVQPGDTLGGIADARGVNLGELASRNGFTLDANNTDLRQPNTLSVNDCLNIPGQTPSTPVIEPTAHTVPTIVHTAPEPTPFPGGELFCETGRIDLHCEVPYEVFGFGSPEYNSFQSLNPGSRDIETITDYNNYVNHLLELVLQAGRNGATVASADGSYISNLVGRGLSDVHDTVVECMLSTRNMVDGHDKNEAIQACANITIDGYRNTSGEVQNGVPLQQIYKEFANAAYQFMSTQREIRDTTIDGTIYGGENGKGFPWLTVGGAFVLVSGTLFFLRNLNNKILAERAAKTEQAQPVTPRPAERQRVLQEDGDDHGESGISEQPTQVWERPVPAPTVPKPIITKQPQRPTTRVPEPFFQMGDDSDGWPVSDDAPTVPYSYEDLAVDGDANLVYLYLQEANAMDISVLTHLDPRTLGMIGLTKADVDAYLAWLSSIEDGEEEEQEGIQIVHDGRRRRKGDFPE</sequence>
<dbReference type="PROSITE" id="PS51782">
    <property type="entry name" value="LYSM"/>
    <property type="match status" value="1"/>
</dbReference>
<feature type="region of interest" description="Disordered" evidence="1">
    <location>
        <begin position="604"/>
        <end position="626"/>
    </location>
</feature>
<dbReference type="SUPFAM" id="SSF54106">
    <property type="entry name" value="LysM domain"/>
    <property type="match status" value="1"/>
</dbReference>
<evidence type="ECO:0000313" key="4">
    <source>
        <dbReference type="Proteomes" id="UP000783287"/>
    </source>
</evidence>
<dbReference type="InterPro" id="IPR018392">
    <property type="entry name" value="LysM"/>
</dbReference>
<protein>
    <submittedName>
        <fullName evidence="3">LysM peptidoglycan-binding domain-containing protein</fullName>
    </submittedName>
</protein>
<name>A0A955L587_9BACT</name>
<proteinExistence type="predicted"/>
<feature type="domain" description="LysM" evidence="2">
    <location>
        <begin position="162"/>
        <end position="215"/>
    </location>
</feature>
<dbReference type="Proteomes" id="UP000783287">
    <property type="component" value="Unassembled WGS sequence"/>
</dbReference>
<feature type="compositionally biased region" description="Basic residues" evidence="1">
    <location>
        <begin position="616"/>
        <end position="626"/>
    </location>
</feature>
<evidence type="ECO:0000259" key="2">
    <source>
        <dbReference type="PROSITE" id="PS51782"/>
    </source>
</evidence>